<evidence type="ECO:0000313" key="3">
    <source>
        <dbReference type="Proteomes" id="UP000745764"/>
    </source>
</evidence>
<feature type="compositionally biased region" description="Polar residues" evidence="1">
    <location>
        <begin position="130"/>
        <end position="147"/>
    </location>
</feature>
<feature type="compositionally biased region" description="Polar residues" evidence="1">
    <location>
        <begin position="59"/>
        <end position="76"/>
    </location>
</feature>
<proteinExistence type="predicted"/>
<sequence length="413" mass="44778">MPEIDIQDAPSEFESRSPTDSAPSASYYHTPNLPHSSSAGVAKKRKNSKVKMSPILKRASSTPQLNGLSVQESGGLSPSALDKRRNKLGYQRISIACSEADDMGRCNNCIRLKKECVFYPVDSAGGPESRAQTKGSKDSSVISNSPSEMHPTGPKLEHDHEMSRFPHLASNAPPEYGSVDPSTGLGISTGSKTTRGKFTGSVLTNSPAPVASEFAFARPGYPAIFAGDMSGTEPPTPVHWNSSQMGDYSNYSTTAEHSPNVYPSFAFPQQRDEYALQQPPMRSMSYGHIEPQLQSFAPAATPIEYTRPGSSHYNLTPLDTGAPPVGTISEASLSTPVTSESTMPPIGMYPPQWGFYQQHQPPMGLDYSSRHDSLPTQWYHPQQLGPALTEHDLHHQHQHPMSQAPGGAYAKRP</sequence>
<evidence type="ECO:0000256" key="1">
    <source>
        <dbReference type="SAM" id="MobiDB-lite"/>
    </source>
</evidence>
<reference evidence="2" key="1">
    <citation type="submission" date="2020-06" db="EMBL/GenBank/DDBJ databases">
        <authorList>
            <person name="Onetto C."/>
        </authorList>
    </citation>
    <scope>NUCLEOTIDE SEQUENCE</scope>
</reference>
<protein>
    <recommendedName>
        <fullName evidence="4">Zn(2)-C6 fungal-type domain-containing protein</fullName>
    </recommendedName>
</protein>
<feature type="region of interest" description="Disordered" evidence="1">
    <location>
        <begin position="124"/>
        <end position="157"/>
    </location>
</feature>
<organism evidence="2 3">
    <name type="scientific">Aureobasidium uvarum</name>
    <dbReference type="NCBI Taxonomy" id="2773716"/>
    <lineage>
        <taxon>Eukaryota</taxon>
        <taxon>Fungi</taxon>
        <taxon>Dikarya</taxon>
        <taxon>Ascomycota</taxon>
        <taxon>Pezizomycotina</taxon>
        <taxon>Dothideomycetes</taxon>
        <taxon>Dothideomycetidae</taxon>
        <taxon>Dothideales</taxon>
        <taxon>Saccotheciaceae</taxon>
        <taxon>Aureobasidium</taxon>
    </lineage>
</organism>
<accession>A0A9N8KNY3</accession>
<evidence type="ECO:0008006" key="4">
    <source>
        <dbReference type="Google" id="ProtNLM"/>
    </source>
</evidence>
<feature type="region of interest" description="Disordered" evidence="1">
    <location>
        <begin position="1"/>
        <end position="80"/>
    </location>
</feature>
<gene>
    <name evidence="2" type="ORF">AWRI4620_LOCUS5324</name>
</gene>
<name>A0A9N8KNY3_9PEZI</name>
<keyword evidence="3" id="KW-1185">Reference proteome</keyword>
<comment type="caution">
    <text evidence="2">The sequence shown here is derived from an EMBL/GenBank/DDBJ whole genome shotgun (WGS) entry which is preliminary data.</text>
</comment>
<dbReference type="OrthoDB" id="4150019at2759"/>
<feature type="compositionally biased region" description="Polar residues" evidence="1">
    <location>
        <begin position="16"/>
        <end position="39"/>
    </location>
</feature>
<evidence type="ECO:0000313" key="2">
    <source>
        <dbReference type="EMBL" id="CAD0111069.1"/>
    </source>
</evidence>
<dbReference type="EMBL" id="CAINUL010000008">
    <property type="protein sequence ID" value="CAD0111069.1"/>
    <property type="molecule type" value="Genomic_DNA"/>
</dbReference>
<feature type="region of interest" description="Disordered" evidence="1">
    <location>
        <begin position="393"/>
        <end position="413"/>
    </location>
</feature>
<dbReference type="Proteomes" id="UP000745764">
    <property type="component" value="Unassembled WGS sequence"/>
</dbReference>
<dbReference type="AlphaFoldDB" id="A0A9N8KNY3"/>